<evidence type="ECO:0000313" key="1">
    <source>
        <dbReference type="EMBL" id="MDQ0507310.1"/>
    </source>
</evidence>
<reference evidence="1 2" key="1">
    <citation type="submission" date="2023-07" db="EMBL/GenBank/DDBJ databases">
        <title>Genomic Encyclopedia of Type Strains, Phase IV (KMG-IV): sequencing the most valuable type-strain genomes for metagenomic binning, comparative biology and taxonomic classification.</title>
        <authorList>
            <person name="Goeker M."/>
        </authorList>
    </citation>
    <scope>NUCLEOTIDE SEQUENCE [LARGE SCALE GENOMIC DNA]</scope>
    <source>
        <strain evidence="1 2">DSM 3770</strain>
    </source>
</reference>
<dbReference type="EMBL" id="JAUSVY010000016">
    <property type="protein sequence ID" value="MDQ0507310.1"/>
    <property type="molecule type" value="Genomic_DNA"/>
</dbReference>
<evidence type="ECO:0000313" key="2">
    <source>
        <dbReference type="Proteomes" id="UP001241747"/>
    </source>
</evidence>
<keyword evidence="2" id="KW-1185">Reference proteome</keyword>
<dbReference type="Proteomes" id="UP001241747">
    <property type="component" value="Unassembled WGS sequence"/>
</dbReference>
<name>A0ABU0LJJ5_XANAG</name>
<dbReference type="SUPFAM" id="SSF111126">
    <property type="entry name" value="Ligand-binding domain in the NO signalling and Golgi transport"/>
    <property type="match status" value="1"/>
</dbReference>
<protein>
    <submittedName>
        <fullName evidence="1">Hydrocarbon binding protein</fullName>
    </submittedName>
</protein>
<dbReference type="RefSeq" id="WP_237347445.1">
    <property type="nucleotide sequence ID" value="NZ_JABWGX010000035.1"/>
</dbReference>
<gene>
    <name evidence="1" type="ORF">QOZ94_004133</name>
</gene>
<proteinExistence type="predicted"/>
<organism evidence="1 2">
    <name type="scientific">Xanthobacter agilis</name>
    <dbReference type="NCBI Taxonomy" id="47492"/>
    <lineage>
        <taxon>Bacteria</taxon>
        <taxon>Pseudomonadati</taxon>
        <taxon>Pseudomonadota</taxon>
        <taxon>Alphaproteobacteria</taxon>
        <taxon>Hyphomicrobiales</taxon>
        <taxon>Xanthobacteraceae</taxon>
        <taxon>Xanthobacter</taxon>
    </lineage>
</organism>
<sequence>MDLALPFHARLTRDPAQGEMRDGSIRYLMMRPDALMGLFARLDAQARKAALAALSASVAEFGGRSVAAYRASGAAAPEPLMRTIAETSAALGWGCWSFAPQPRGAVEVRVENSPFASALAASGGSDCPCCAPIVGILSALAPVLAGDGAVAREVECGAVTAGPSCRFLVEPKRVSA</sequence>
<accession>A0ABU0LJJ5</accession>
<dbReference type="InterPro" id="IPR024096">
    <property type="entry name" value="NO_sig/Golgi_transp_ligand-bd"/>
</dbReference>
<comment type="caution">
    <text evidence="1">The sequence shown here is derived from an EMBL/GenBank/DDBJ whole genome shotgun (WGS) entry which is preliminary data.</text>
</comment>